<name>A0A8H6ATU5_9HELO</name>
<dbReference type="Proteomes" id="UP000531561">
    <property type="component" value="Unassembled WGS sequence"/>
</dbReference>
<dbReference type="GeneID" id="59259092"/>
<proteinExistence type="predicted"/>
<accession>A0A8H6ATU5</accession>
<evidence type="ECO:0000313" key="3">
    <source>
        <dbReference type="Proteomes" id="UP000531561"/>
    </source>
</evidence>
<organism evidence="2 3">
    <name type="scientific">Botrytis fragariae</name>
    <dbReference type="NCBI Taxonomy" id="1964551"/>
    <lineage>
        <taxon>Eukaryota</taxon>
        <taxon>Fungi</taxon>
        <taxon>Dikarya</taxon>
        <taxon>Ascomycota</taxon>
        <taxon>Pezizomycotina</taxon>
        <taxon>Leotiomycetes</taxon>
        <taxon>Helotiales</taxon>
        <taxon>Sclerotiniaceae</taxon>
        <taxon>Botrytis</taxon>
    </lineage>
</organism>
<dbReference type="RefSeq" id="XP_037192495.1">
    <property type="nucleotide sequence ID" value="XM_037335400.1"/>
</dbReference>
<gene>
    <name evidence="2" type="ORF">Bfra_005012</name>
</gene>
<sequence>MVHSKKSGDSSAAQSSHSEPPSQPRGSAPKKMAVKKSSSTVPKPVKSETASYRASTLVKQVKKSNRKDTINPDPYDADNEN</sequence>
<comment type="caution">
    <text evidence="2">The sequence shown here is derived from an EMBL/GenBank/DDBJ whole genome shotgun (WGS) entry which is preliminary data.</text>
</comment>
<evidence type="ECO:0000256" key="1">
    <source>
        <dbReference type="SAM" id="MobiDB-lite"/>
    </source>
</evidence>
<feature type="compositionally biased region" description="Polar residues" evidence="1">
    <location>
        <begin position="48"/>
        <end position="58"/>
    </location>
</feature>
<feature type="compositionally biased region" description="Low complexity" evidence="1">
    <location>
        <begin position="35"/>
        <end position="44"/>
    </location>
</feature>
<reference evidence="2 3" key="1">
    <citation type="journal article" date="2020" name="Phytopathology">
        <title>A high-quality genome resource of Botrytis fragariae, a new and rapidly spreading fungal pathogen causing strawberry gray mold in the U.S.A.</title>
        <authorList>
            <person name="Wu Y."/>
            <person name="Saski C.A."/>
            <person name="Schnabel G."/>
            <person name="Xiao S."/>
            <person name="Hu M."/>
        </authorList>
    </citation>
    <scope>NUCLEOTIDE SEQUENCE [LARGE SCALE GENOMIC DNA]</scope>
    <source>
        <strain evidence="2 3">BVB16</strain>
    </source>
</reference>
<feature type="compositionally biased region" description="Low complexity" evidence="1">
    <location>
        <begin position="9"/>
        <end position="20"/>
    </location>
</feature>
<keyword evidence="3" id="KW-1185">Reference proteome</keyword>
<feature type="region of interest" description="Disordered" evidence="1">
    <location>
        <begin position="1"/>
        <end position="81"/>
    </location>
</feature>
<evidence type="ECO:0000313" key="2">
    <source>
        <dbReference type="EMBL" id="KAF5873549.1"/>
    </source>
</evidence>
<dbReference type="EMBL" id="JABFCT010000008">
    <property type="protein sequence ID" value="KAF5873549.1"/>
    <property type="molecule type" value="Genomic_DNA"/>
</dbReference>
<protein>
    <submittedName>
        <fullName evidence="2">Uncharacterized protein</fullName>
    </submittedName>
</protein>
<dbReference type="AlphaFoldDB" id="A0A8H6ATU5"/>